<evidence type="ECO:0000256" key="2">
    <source>
        <dbReference type="ARBA" id="ARBA00022723"/>
    </source>
</evidence>
<dbReference type="EMBL" id="BAABAB010000033">
    <property type="protein sequence ID" value="GAA3633722.1"/>
    <property type="molecule type" value="Genomic_DNA"/>
</dbReference>
<reference evidence="5" key="1">
    <citation type="journal article" date="2019" name="Int. J. Syst. Evol. Microbiol.">
        <title>The Global Catalogue of Microorganisms (GCM) 10K type strain sequencing project: providing services to taxonomists for standard genome sequencing and annotation.</title>
        <authorList>
            <consortium name="The Broad Institute Genomics Platform"/>
            <consortium name="The Broad Institute Genome Sequencing Center for Infectious Disease"/>
            <person name="Wu L."/>
            <person name="Ma J."/>
        </authorList>
    </citation>
    <scope>NUCLEOTIDE SEQUENCE [LARGE SCALE GENOMIC DNA]</scope>
    <source>
        <strain evidence="5">JCM 16929</strain>
    </source>
</reference>
<dbReference type="PANTHER" id="PTHR42796:SF4">
    <property type="entry name" value="FUMARYLACETOACETATE HYDROLASE DOMAIN-CONTAINING PROTEIN 2A"/>
    <property type="match status" value="1"/>
</dbReference>
<dbReference type="RefSeq" id="WP_344807978.1">
    <property type="nucleotide sequence ID" value="NZ_BAABAB010000033.1"/>
</dbReference>
<keyword evidence="4" id="KW-0378">Hydrolase</keyword>
<dbReference type="GO" id="GO:0016787">
    <property type="term" value="F:hydrolase activity"/>
    <property type="evidence" value="ECO:0007669"/>
    <property type="project" value="UniProtKB-KW"/>
</dbReference>
<evidence type="ECO:0000313" key="4">
    <source>
        <dbReference type="EMBL" id="GAA3633722.1"/>
    </source>
</evidence>
<comment type="caution">
    <text evidence="4">The sequence shown here is derived from an EMBL/GenBank/DDBJ whole genome shotgun (WGS) entry which is preliminary data.</text>
</comment>
<dbReference type="InterPro" id="IPR051121">
    <property type="entry name" value="FAH"/>
</dbReference>
<dbReference type="Pfam" id="PF01557">
    <property type="entry name" value="FAA_hydrolase"/>
    <property type="match status" value="1"/>
</dbReference>
<evidence type="ECO:0000256" key="1">
    <source>
        <dbReference type="ARBA" id="ARBA00010211"/>
    </source>
</evidence>
<dbReference type="Gene3D" id="3.90.850.10">
    <property type="entry name" value="Fumarylacetoacetase-like, C-terminal domain"/>
    <property type="match status" value="1"/>
</dbReference>
<gene>
    <name evidence="4" type="ORF">GCM10022236_40420</name>
</gene>
<dbReference type="Proteomes" id="UP001501490">
    <property type="component" value="Unassembled WGS sequence"/>
</dbReference>
<proteinExistence type="inferred from homology"/>
<accession>A0ABP7AIW9</accession>
<evidence type="ECO:0000259" key="3">
    <source>
        <dbReference type="Pfam" id="PF01557"/>
    </source>
</evidence>
<dbReference type="PANTHER" id="PTHR42796">
    <property type="entry name" value="FUMARYLACETOACETATE HYDROLASE DOMAIN-CONTAINING PROTEIN 2A-RELATED"/>
    <property type="match status" value="1"/>
</dbReference>
<dbReference type="SUPFAM" id="SSF56529">
    <property type="entry name" value="FAH"/>
    <property type="match status" value="1"/>
</dbReference>
<sequence>MKFARLRTAQGPRPVVVSEDEAYDLAGFLGDITPKTVGLLDEAAAAAAGGRLDAVDLAGAVFEAPIDRAGAVIAIGMNYAAHAAESGSAPPAAPVMFLKTPNTVAAPDDPFEIPPGAVKVDWEVELAMVIKRRAYRLAADDDPLSYVAGFTVADDLSERTYQLEESGGQWSKGKCLPGSTPLGPWLVSPDEVEPSALRLRSFVDDDPRQDSSTADMIFDCATIVRHLSRYLALEPGDVVLTGTPEGVALSGRFPYLKPGDVVRIEIDGLGGQTHRMVGAGPA</sequence>
<dbReference type="InterPro" id="IPR011234">
    <property type="entry name" value="Fumarylacetoacetase-like_C"/>
</dbReference>
<keyword evidence="5" id="KW-1185">Reference proteome</keyword>
<dbReference type="InterPro" id="IPR036663">
    <property type="entry name" value="Fumarylacetoacetase_C_sf"/>
</dbReference>
<organism evidence="4 5">
    <name type="scientific">Microlunatus ginsengisoli</name>
    <dbReference type="NCBI Taxonomy" id="363863"/>
    <lineage>
        <taxon>Bacteria</taxon>
        <taxon>Bacillati</taxon>
        <taxon>Actinomycetota</taxon>
        <taxon>Actinomycetes</taxon>
        <taxon>Propionibacteriales</taxon>
        <taxon>Propionibacteriaceae</taxon>
        <taxon>Microlunatus</taxon>
    </lineage>
</organism>
<name>A0ABP7AIW9_9ACTN</name>
<comment type="similarity">
    <text evidence="1">Belongs to the FAH family.</text>
</comment>
<keyword evidence="2" id="KW-0479">Metal-binding</keyword>
<feature type="domain" description="Fumarylacetoacetase-like C-terminal" evidence="3">
    <location>
        <begin position="72"/>
        <end position="275"/>
    </location>
</feature>
<evidence type="ECO:0000313" key="5">
    <source>
        <dbReference type="Proteomes" id="UP001501490"/>
    </source>
</evidence>
<protein>
    <submittedName>
        <fullName evidence="4">Fumarylacetoacetate hydrolase family protein</fullName>
    </submittedName>
</protein>